<organism evidence="3 4">
    <name type="scientific">Candidatus Jettenia ecosi</name>
    <dbReference type="NCBI Taxonomy" id="2494326"/>
    <lineage>
        <taxon>Bacteria</taxon>
        <taxon>Pseudomonadati</taxon>
        <taxon>Planctomycetota</taxon>
        <taxon>Candidatus Brocadiia</taxon>
        <taxon>Candidatus Brocadiales</taxon>
        <taxon>Candidatus Brocadiaceae</taxon>
        <taxon>Candidatus Jettenia</taxon>
    </lineage>
</organism>
<sequence length="764" mass="85542">MGKQRDVTEIKSWQHKWRFFRSGGFDQVRIETADDFRNLDQLDQKLWAALSCPVRGLEFSPRTLELLDTDGDRRIRVPEVISAIKWTYSVLKNPEDLIKGSPALPLDAINDNTAEGRQLLSSAREILKNLGKADASAITPEDTTDTARIFAKTRFNGDGIIPLTATDDVGLKKTIEDIIALMGSEKDLSGEQGISYEKVKKFFEEAQAFSDWWSDAEAKAEKVLPFGDMTIQALDAYQAMKAKIDDYFIRCHLVAFDSHAAKPLNPSKATYRALAHKSLSVKTDELTMLPLARIEAERPLPLIEGLNPVWIELMEEFRANIVQPLFGTKTGLTADEWEIIHAKFADYEEWQAIKKGTLVEKLGLKRVRELLMNGCKEAIFELIAKDKSLEPEVKAIVAVERLAHYYRDLITLINNFVSFRDFYTSKKKAIFQAGTLYLDQRSCDLCLKVDDVGKHSTLAQLSRIHLVYCECTRNGNIEKLNIVAALTSGDSGNLMVGRNAIFYDRQGRDWDATVIKIVEHPISINQAFWSPYKRIARMISEQIEKIAAARDKSTIDKASGSIDSVTQATDAGKTPTPQTFDVAKFAGIFAAIGLAIGAIGTAIASVATGFLQLVWWQMPLSIVGLIFVISGPSMVIAWLKLRERNLAPILDASGWAVNTRAKMNIPFGTALTGIAALPYGAERSLYDPFAEKKRPWKLYITLFAISALIVFLWYQGFTKRWANQIYSRIITRETTHTNELEVPAKNPADVKVQPVSPENKPDKL</sequence>
<comment type="caution">
    <text evidence="3">The sequence shown here is derived from an EMBL/GenBank/DDBJ whole genome shotgun (WGS) entry which is preliminary data.</text>
</comment>
<proteinExistence type="predicted"/>
<keyword evidence="2" id="KW-0472">Membrane</keyword>
<dbReference type="AlphaFoldDB" id="A0A533QD96"/>
<accession>A0A533QD96</accession>
<evidence type="ECO:0000313" key="4">
    <source>
        <dbReference type="Proteomes" id="UP000319783"/>
    </source>
</evidence>
<gene>
    <name evidence="3" type="ORF">JETT_0995</name>
</gene>
<dbReference type="EMBL" id="SULG01000015">
    <property type="protein sequence ID" value="TLD42652.1"/>
    <property type="molecule type" value="Genomic_DNA"/>
</dbReference>
<feature type="transmembrane region" description="Helical" evidence="2">
    <location>
        <begin position="618"/>
        <end position="639"/>
    </location>
</feature>
<evidence type="ECO:0000256" key="1">
    <source>
        <dbReference type="SAM" id="MobiDB-lite"/>
    </source>
</evidence>
<protein>
    <recommendedName>
        <fullName evidence="5">EF-hand domain-containing protein</fullName>
    </recommendedName>
</protein>
<evidence type="ECO:0000256" key="2">
    <source>
        <dbReference type="SAM" id="Phobius"/>
    </source>
</evidence>
<dbReference type="Proteomes" id="UP000319783">
    <property type="component" value="Unassembled WGS sequence"/>
</dbReference>
<evidence type="ECO:0008006" key="5">
    <source>
        <dbReference type="Google" id="ProtNLM"/>
    </source>
</evidence>
<evidence type="ECO:0000313" key="3">
    <source>
        <dbReference type="EMBL" id="TLD42652.1"/>
    </source>
</evidence>
<keyword evidence="2" id="KW-1133">Transmembrane helix</keyword>
<feature type="transmembrane region" description="Helical" evidence="2">
    <location>
        <begin position="696"/>
        <end position="714"/>
    </location>
</feature>
<name>A0A533QD96_9BACT</name>
<feature type="region of interest" description="Disordered" evidence="1">
    <location>
        <begin position="740"/>
        <end position="764"/>
    </location>
</feature>
<reference evidence="3 4" key="1">
    <citation type="submission" date="2019-04" db="EMBL/GenBank/DDBJ databases">
        <title>Genome of a novel bacterium Candidatus Jettenia ecosi reconstructed from metagenome of an anammox bioreactor.</title>
        <authorList>
            <person name="Mardanov A.V."/>
            <person name="Beletsky A.V."/>
            <person name="Ravin N.V."/>
            <person name="Botchkova E.A."/>
            <person name="Litti Y.V."/>
            <person name="Nozhevnikova A.N."/>
        </authorList>
    </citation>
    <scope>NUCLEOTIDE SEQUENCE [LARGE SCALE GENOMIC DNA]</scope>
    <source>
        <strain evidence="3">J2</strain>
    </source>
</reference>
<feature type="transmembrane region" description="Helical" evidence="2">
    <location>
        <begin position="585"/>
        <end position="611"/>
    </location>
</feature>
<keyword evidence="2" id="KW-0812">Transmembrane</keyword>